<gene>
    <name evidence="5" type="ORF">GKZ28_11560</name>
</gene>
<evidence type="ECO:0000256" key="3">
    <source>
        <dbReference type="PROSITE-ProRule" id="PRU10038"/>
    </source>
</evidence>
<dbReference type="InterPro" id="IPR013094">
    <property type="entry name" value="AB_hydrolase_3"/>
</dbReference>
<dbReference type="InterPro" id="IPR033140">
    <property type="entry name" value="Lipase_GDXG_put_SER_AS"/>
</dbReference>
<feature type="active site" evidence="3">
    <location>
        <position position="198"/>
    </location>
</feature>
<comment type="caution">
    <text evidence="5">The sequence shown here is derived from an EMBL/GenBank/DDBJ whole genome shotgun (WGS) entry which is preliminary data.</text>
</comment>
<dbReference type="AlphaFoldDB" id="A0A964W2Q4"/>
<keyword evidence="2 5" id="KW-0378">Hydrolase</keyword>
<protein>
    <submittedName>
        <fullName evidence="5">Alpha/beta hydrolase fold domain-containing protein</fullName>
    </submittedName>
</protein>
<comment type="similarity">
    <text evidence="1">Belongs to the 'GDXG' lipolytic enzyme family.</text>
</comment>
<proteinExistence type="inferred from homology"/>
<dbReference type="RefSeq" id="WP_160359318.1">
    <property type="nucleotide sequence ID" value="NZ_WSRQ01000016.1"/>
</dbReference>
<dbReference type="Proteomes" id="UP000656077">
    <property type="component" value="Unassembled WGS sequence"/>
</dbReference>
<evidence type="ECO:0000313" key="5">
    <source>
        <dbReference type="EMBL" id="MVX64327.1"/>
    </source>
</evidence>
<name>A0A964W2Q4_9CLOT</name>
<evidence type="ECO:0000259" key="4">
    <source>
        <dbReference type="Pfam" id="PF07859"/>
    </source>
</evidence>
<accession>A0A964W2Q4</accession>
<dbReference type="SUPFAM" id="SSF53474">
    <property type="entry name" value="alpha/beta-Hydrolases"/>
    <property type="match status" value="1"/>
</dbReference>
<dbReference type="Gene3D" id="3.40.50.1820">
    <property type="entry name" value="alpha/beta hydrolase"/>
    <property type="match status" value="1"/>
</dbReference>
<evidence type="ECO:0000256" key="1">
    <source>
        <dbReference type="ARBA" id="ARBA00010515"/>
    </source>
</evidence>
<reference evidence="5" key="1">
    <citation type="submission" date="2019-12" db="EMBL/GenBank/DDBJ databases">
        <title>Microbes associate with the intestines of laboratory mice.</title>
        <authorList>
            <person name="Navarre W."/>
            <person name="Wong E."/>
        </authorList>
    </citation>
    <scope>NUCLEOTIDE SEQUENCE</scope>
    <source>
        <strain evidence="5">NM79_F5</strain>
    </source>
</reference>
<evidence type="ECO:0000313" key="6">
    <source>
        <dbReference type="Proteomes" id="UP000656077"/>
    </source>
</evidence>
<dbReference type="PROSITE" id="PS01174">
    <property type="entry name" value="LIPASE_GDXG_SER"/>
    <property type="match status" value="1"/>
</dbReference>
<dbReference type="EMBL" id="WSRQ01000016">
    <property type="protein sequence ID" value="MVX64327.1"/>
    <property type="molecule type" value="Genomic_DNA"/>
</dbReference>
<feature type="domain" description="Alpha/beta hydrolase fold-3" evidence="4">
    <location>
        <begin position="120"/>
        <end position="338"/>
    </location>
</feature>
<evidence type="ECO:0000256" key="2">
    <source>
        <dbReference type="ARBA" id="ARBA00022801"/>
    </source>
</evidence>
<dbReference type="PANTHER" id="PTHR48081">
    <property type="entry name" value="AB HYDROLASE SUPERFAMILY PROTEIN C4A8.06C"/>
    <property type="match status" value="1"/>
</dbReference>
<dbReference type="GO" id="GO:0016787">
    <property type="term" value="F:hydrolase activity"/>
    <property type="evidence" value="ECO:0007669"/>
    <property type="project" value="UniProtKB-KW"/>
</dbReference>
<dbReference type="InterPro" id="IPR050300">
    <property type="entry name" value="GDXG_lipolytic_enzyme"/>
</dbReference>
<sequence length="366" mass="41302">MENNNYSDLVRILEKKTRKEKVNGIDVIIKEIPDLDEDGVFDPRVHKILTEPETKSTKDKKEFVFNGYPVGDIRESMGWDNNDITTREVSTQYKIISGENGDIPVRIYSPITNVEKLPCVIFLHGGGFIGGTVDVVENPCKAIADKANAVVISVDYRLAPENPFPKGAVDCFYVVKYAYNNPEEFNINKEKICVSGDSAGGNLAAVCSLKDRDEKTNMIKYQALIYPVVILTDKKGEEYGWDISQYNIKNNDELIKIKATELSDTDMIEKLYTQGQNPEDSYVSPLLANDFSNLPKTLVINAEYDYLRVQGEVYVKKLIDAGVDARNIRYNGMDHAFIDKCGIYPQVEDCFNEIAKDIKILWCDKG</sequence>
<dbReference type="Pfam" id="PF07859">
    <property type="entry name" value="Abhydrolase_3"/>
    <property type="match status" value="1"/>
</dbReference>
<dbReference type="InterPro" id="IPR029058">
    <property type="entry name" value="AB_hydrolase_fold"/>
</dbReference>
<dbReference type="PANTHER" id="PTHR48081:SF8">
    <property type="entry name" value="ALPHA_BETA HYDROLASE FOLD-3 DOMAIN-CONTAINING PROTEIN-RELATED"/>
    <property type="match status" value="1"/>
</dbReference>
<organism evidence="5 6">
    <name type="scientific">Clostridium chromiireducens</name>
    <dbReference type="NCBI Taxonomy" id="225345"/>
    <lineage>
        <taxon>Bacteria</taxon>
        <taxon>Bacillati</taxon>
        <taxon>Bacillota</taxon>
        <taxon>Clostridia</taxon>
        <taxon>Eubacteriales</taxon>
        <taxon>Clostridiaceae</taxon>
        <taxon>Clostridium</taxon>
    </lineage>
</organism>